<proteinExistence type="predicted"/>
<dbReference type="Proteomes" id="UP000236546">
    <property type="component" value="Unassembled WGS sequence"/>
</dbReference>
<evidence type="ECO:0000256" key="1">
    <source>
        <dbReference type="SAM" id="MobiDB-lite"/>
    </source>
</evidence>
<dbReference type="EMBL" id="MTYH01000013">
    <property type="protein sequence ID" value="PNP47363.1"/>
    <property type="molecule type" value="Genomic_DNA"/>
</dbReference>
<evidence type="ECO:0000313" key="3">
    <source>
        <dbReference type="Proteomes" id="UP000236546"/>
    </source>
</evidence>
<dbReference type="AlphaFoldDB" id="A0A2K0TPC3"/>
<dbReference type="OrthoDB" id="4894214at2759"/>
<sequence length="104" mass="11486">MSEDRYAKNSTARRTSTSQDANYFNLSVPRPGPPFLFLTFATPSHTTHEPPRSTPWERAMQDGAFTNSTSPTGSGVDRQKADSLSAPNLKFGVDPPRPPREGYE</sequence>
<protein>
    <submittedName>
        <fullName evidence="2">Uncharacterized protein</fullName>
    </submittedName>
</protein>
<comment type="caution">
    <text evidence="2">The sequence shown here is derived from an EMBL/GenBank/DDBJ whole genome shotgun (WGS) entry which is preliminary data.</text>
</comment>
<gene>
    <name evidence="2" type="ORF">TGAMA5MH_01180</name>
</gene>
<name>A0A2K0TPC3_9HYPO</name>
<feature type="region of interest" description="Disordered" evidence="1">
    <location>
        <begin position="41"/>
        <end position="104"/>
    </location>
</feature>
<evidence type="ECO:0000313" key="2">
    <source>
        <dbReference type="EMBL" id="PNP47363.1"/>
    </source>
</evidence>
<feature type="region of interest" description="Disordered" evidence="1">
    <location>
        <begin position="1"/>
        <end position="26"/>
    </location>
</feature>
<feature type="compositionally biased region" description="Polar residues" evidence="1">
    <location>
        <begin position="64"/>
        <end position="73"/>
    </location>
</feature>
<reference evidence="2 3" key="1">
    <citation type="submission" date="2017-02" db="EMBL/GenBank/DDBJ databases">
        <title>Genomes of Trichoderma spp. with biocontrol activity.</title>
        <authorList>
            <person name="Gardiner D."/>
            <person name="Kazan K."/>
            <person name="Vos C."/>
            <person name="Harvey P."/>
        </authorList>
    </citation>
    <scope>NUCLEOTIDE SEQUENCE [LARGE SCALE GENOMIC DNA]</scope>
    <source>
        <strain evidence="2 3">A5MH</strain>
    </source>
</reference>
<organism evidence="2 3">
    <name type="scientific">Trichoderma gamsii</name>
    <dbReference type="NCBI Taxonomy" id="398673"/>
    <lineage>
        <taxon>Eukaryota</taxon>
        <taxon>Fungi</taxon>
        <taxon>Dikarya</taxon>
        <taxon>Ascomycota</taxon>
        <taxon>Pezizomycotina</taxon>
        <taxon>Sordariomycetes</taxon>
        <taxon>Hypocreomycetidae</taxon>
        <taxon>Hypocreales</taxon>
        <taxon>Hypocreaceae</taxon>
        <taxon>Trichoderma</taxon>
    </lineage>
</organism>
<accession>A0A2K0TPC3</accession>
<feature type="compositionally biased region" description="Polar residues" evidence="1">
    <location>
        <begin position="8"/>
        <end position="25"/>
    </location>
</feature>